<dbReference type="Pfam" id="PF08486">
    <property type="entry name" value="SpoIID"/>
    <property type="match status" value="1"/>
</dbReference>
<dbReference type="AlphaFoldDB" id="A0A1M5ABS4"/>
<evidence type="ECO:0000256" key="1">
    <source>
        <dbReference type="SAM" id="Phobius"/>
    </source>
</evidence>
<dbReference type="NCBIfam" id="TIGR02669">
    <property type="entry name" value="SpoIID_LytB"/>
    <property type="match status" value="1"/>
</dbReference>
<dbReference type="Proteomes" id="UP000184423">
    <property type="component" value="Unassembled WGS sequence"/>
</dbReference>
<name>A0A1M5ABS4_9CLOT</name>
<feature type="transmembrane region" description="Helical" evidence="1">
    <location>
        <begin position="7"/>
        <end position="26"/>
    </location>
</feature>
<dbReference type="GO" id="GO:0030435">
    <property type="term" value="P:sporulation resulting in formation of a cellular spore"/>
    <property type="evidence" value="ECO:0007669"/>
    <property type="project" value="InterPro"/>
</dbReference>
<feature type="domain" description="Sporulation stage II protein D amidase enhancer LytB N-terminal" evidence="2">
    <location>
        <begin position="278"/>
        <end position="368"/>
    </location>
</feature>
<evidence type="ECO:0000259" key="2">
    <source>
        <dbReference type="Pfam" id="PF08486"/>
    </source>
</evidence>
<reference evidence="4" key="1">
    <citation type="submission" date="2016-11" db="EMBL/GenBank/DDBJ databases">
        <authorList>
            <person name="Varghese N."/>
            <person name="Submissions S."/>
        </authorList>
    </citation>
    <scope>NUCLEOTIDE SEQUENCE [LARGE SCALE GENOMIC DNA]</scope>
    <source>
        <strain evidence="4">DSM 10124</strain>
    </source>
</reference>
<keyword evidence="4" id="KW-1185">Reference proteome</keyword>
<keyword evidence="1" id="KW-0812">Transmembrane</keyword>
<sequence>MKKIKRYLFLILILSGVLYSAYYFLFYKESKIDCGIVINYEEKKKNYDVEIFYNNSTKKITIPKHMFNPNYNCYNIKFKGIFIKEATQSKKISGTFNSLQGNTIEVEGKQYNKSSNLQYVLYEEGKPKTVSKNFFVVGNSGYTYYFNSEDKIQLIVVDKPPILDTIRVGISTNNNNIYLHQQIKLYSKKGLEVEIDGQIYRIPKEDKLQIIYTNNYFILNVLDNKDNIKSKLINTKNVVKISGIRNSLISIEKNSLNKTDNMYIPTYPGTIELTPKKEGFIVTNIVSIEDYLIYVVPSEVPYSAGVEGYKAQAVSARTYAISDMLSGRFARYGFHVDDSTYSQVYNSQPTNNLVKNAVKETENIVMTYNGKIIDAKYYSTSCGFGASYDEVWQEKEQNTKPYLAFSNYTNKEIKDLADDSTALTFFKDWTISAVDSSSPYFRWKYTLTYANLFKIINQNIHNIYINNPKAFKQKWIFNIYKKASIKEEGIGQIKDIYISKHTPSGIVKEMIIVSESGTYKIEGTNNIKRLVTPSVEYQKGLRTKIEIQRIRGNSLQDFDSIPSPFFSIDREFKSGNLSSITIYGGGYGHGVGLSQYGLIEKSRIGENYKTILSTFYKDIQYTSLYDLKIE</sequence>
<keyword evidence="1" id="KW-0472">Membrane</keyword>
<evidence type="ECO:0000313" key="3">
    <source>
        <dbReference type="EMBL" id="SHF27352.1"/>
    </source>
</evidence>
<keyword evidence="1" id="KW-1133">Transmembrane helix</keyword>
<proteinExistence type="predicted"/>
<gene>
    <name evidence="3" type="ORF">SAMN02746091_02148</name>
</gene>
<accession>A0A1M5ABS4</accession>
<evidence type="ECO:0000313" key="4">
    <source>
        <dbReference type="Proteomes" id="UP000184423"/>
    </source>
</evidence>
<protein>
    <submittedName>
        <fullName evidence="3">SpoIID/LytB domain protein</fullName>
    </submittedName>
</protein>
<dbReference type="RefSeq" id="WP_073249621.1">
    <property type="nucleotide sequence ID" value="NZ_FQVG01000049.1"/>
</dbReference>
<dbReference type="InterPro" id="IPR013486">
    <property type="entry name" value="SpoIID/LytB"/>
</dbReference>
<organism evidence="3 4">
    <name type="scientific">Caloramator proteoclasticus DSM 10124</name>
    <dbReference type="NCBI Taxonomy" id="1121262"/>
    <lineage>
        <taxon>Bacteria</taxon>
        <taxon>Bacillati</taxon>
        <taxon>Bacillota</taxon>
        <taxon>Clostridia</taxon>
        <taxon>Eubacteriales</taxon>
        <taxon>Clostridiaceae</taxon>
        <taxon>Caloramator</taxon>
    </lineage>
</organism>
<dbReference type="InterPro" id="IPR013693">
    <property type="entry name" value="SpoIID/LytB_N"/>
</dbReference>
<dbReference type="EMBL" id="FQVG01000049">
    <property type="protein sequence ID" value="SHF27352.1"/>
    <property type="molecule type" value="Genomic_DNA"/>
</dbReference>